<dbReference type="AlphaFoldDB" id="A0A059FPT8"/>
<name>A0A059FPT8_9PROT</name>
<comment type="caution">
    <text evidence="1">The sequence shown here is derived from an EMBL/GenBank/DDBJ whole genome shotgun (WGS) entry which is preliminary data.</text>
</comment>
<accession>A0A059FPT8</accession>
<evidence type="ECO:0008006" key="3">
    <source>
        <dbReference type="Google" id="ProtNLM"/>
    </source>
</evidence>
<evidence type="ECO:0000313" key="1">
    <source>
        <dbReference type="EMBL" id="KCZ92627.1"/>
    </source>
</evidence>
<organism evidence="1 2">
    <name type="scientific">Hyphomonas hirschiana VP5</name>
    <dbReference type="NCBI Taxonomy" id="1280951"/>
    <lineage>
        <taxon>Bacteria</taxon>
        <taxon>Pseudomonadati</taxon>
        <taxon>Pseudomonadota</taxon>
        <taxon>Alphaproteobacteria</taxon>
        <taxon>Hyphomonadales</taxon>
        <taxon>Hyphomonadaceae</taxon>
        <taxon>Hyphomonas</taxon>
    </lineage>
</organism>
<gene>
    <name evidence="1" type="ORF">HHI_11626</name>
</gene>
<dbReference type="Proteomes" id="UP000025061">
    <property type="component" value="Unassembled WGS sequence"/>
</dbReference>
<dbReference type="PATRIC" id="fig|1280951.3.peg.2343"/>
<evidence type="ECO:0000313" key="2">
    <source>
        <dbReference type="Proteomes" id="UP000025061"/>
    </source>
</evidence>
<dbReference type="SUPFAM" id="SSF53756">
    <property type="entry name" value="UDP-Glycosyltransferase/glycogen phosphorylase"/>
    <property type="match status" value="1"/>
</dbReference>
<keyword evidence="2" id="KW-1185">Reference proteome</keyword>
<reference evidence="1 2" key="1">
    <citation type="submission" date="2013-04" db="EMBL/GenBank/DDBJ databases">
        <title>Hyphomonas hirschiana VP5 Genome Sequencing.</title>
        <authorList>
            <person name="Lai Q."/>
            <person name="Shao Z."/>
        </authorList>
    </citation>
    <scope>NUCLEOTIDE SEQUENCE [LARGE SCALE GENOMIC DNA]</scope>
    <source>
        <strain evidence="1 2">VP5</strain>
    </source>
</reference>
<sequence length="380" mass="42936">METGNPSMTPLLNPSVLVLAIGEAHQLLHILGPARELFRSGIKTDILVATDWHERLIASHAPELASQIVRAPLFNKHRPIYQCPPRLPNLLLSLIRISQYDAILTPERTSTVLRRILGKRCPSLVHILHGAGDRAQGYEGRIRLFDLVFVAGKKDYDAFLNYKLATAETCHVIGYCKFDVLPETPPKFFENDLPVVLYNPHFDTNLGSWIAFGPELLERFSSTPEFNFIIAPHLRLRGKGRRLFDELSRSFVRPNLRFDGGSLHSINMDYTRAADIYVGDVSSQVYEFLRTPKPCVFIDVQTTDWSNNPFYRHWTFGKVAKSPAETLECIKSAHADHSDFMPAQQAGFAAAIAPAETTPSARAAEIIHQFLTKHKRQKRK</sequence>
<dbReference type="Gene3D" id="3.40.50.12580">
    <property type="match status" value="1"/>
</dbReference>
<protein>
    <recommendedName>
        <fullName evidence="3">Glycerophosphotransferase</fullName>
    </recommendedName>
</protein>
<dbReference type="EMBL" id="ARYI01000009">
    <property type="protein sequence ID" value="KCZ92627.1"/>
    <property type="molecule type" value="Genomic_DNA"/>
</dbReference>
<proteinExistence type="predicted"/>
<dbReference type="InterPro" id="IPR043148">
    <property type="entry name" value="TagF_C"/>
</dbReference>